<dbReference type="PANTHER" id="PTHR37484">
    <property type="entry name" value="ROD SHAPE-DETERMINING PROTEIN MRED"/>
    <property type="match status" value="1"/>
</dbReference>
<dbReference type="PANTHER" id="PTHR37484:SF1">
    <property type="entry name" value="ROD SHAPE-DETERMINING PROTEIN MRED"/>
    <property type="match status" value="1"/>
</dbReference>
<keyword evidence="6 8" id="KW-1133">Transmembrane helix</keyword>
<keyword evidence="10" id="KW-1185">Reference proteome</keyword>
<dbReference type="Pfam" id="PF04093">
    <property type="entry name" value="MreD"/>
    <property type="match status" value="1"/>
</dbReference>
<organism evidence="9 10">
    <name type="scientific">Jeongeupia chitinilytica</name>
    <dbReference type="NCBI Taxonomy" id="1041641"/>
    <lineage>
        <taxon>Bacteria</taxon>
        <taxon>Pseudomonadati</taxon>
        <taxon>Pseudomonadota</taxon>
        <taxon>Betaproteobacteria</taxon>
        <taxon>Neisseriales</taxon>
        <taxon>Chitinibacteraceae</taxon>
        <taxon>Jeongeupia</taxon>
    </lineage>
</organism>
<evidence type="ECO:0000256" key="7">
    <source>
        <dbReference type="ARBA" id="ARBA00023136"/>
    </source>
</evidence>
<comment type="subcellular location">
    <subcellularLocation>
        <location evidence="1">Cell membrane</location>
        <topology evidence="1">Multi-pass membrane protein</topology>
    </subcellularLocation>
</comment>
<evidence type="ECO:0000256" key="1">
    <source>
        <dbReference type="ARBA" id="ARBA00004651"/>
    </source>
</evidence>
<evidence type="ECO:0000313" key="10">
    <source>
        <dbReference type="Proteomes" id="UP000604737"/>
    </source>
</evidence>
<evidence type="ECO:0000256" key="4">
    <source>
        <dbReference type="ARBA" id="ARBA00022692"/>
    </source>
</evidence>
<feature type="transmembrane region" description="Helical" evidence="8">
    <location>
        <begin position="135"/>
        <end position="152"/>
    </location>
</feature>
<evidence type="ECO:0000313" key="9">
    <source>
        <dbReference type="EMBL" id="GHD69086.1"/>
    </source>
</evidence>
<evidence type="ECO:0000256" key="6">
    <source>
        <dbReference type="ARBA" id="ARBA00022989"/>
    </source>
</evidence>
<evidence type="ECO:0000256" key="8">
    <source>
        <dbReference type="SAM" id="Phobius"/>
    </source>
</evidence>
<dbReference type="Proteomes" id="UP000604737">
    <property type="component" value="Unassembled WGS sequence"/>
</dbReference>
<sequence>MPISHQLLRPVSIGFIVLSFVVALLVNLLPWQASIANFAPDFVALFIVYWALNQPRRVGVATAFILGVLMDVGDGNVLGQHALAYSVIAYFVLIRQRQMAVFAFWQQALIVFGLLTLAQAIMVVVRMVLGAPFVGWAYFAGSVPAALLWPPLSNLMLMHQRKSVPDEL</sequence>
<dbReference type="PIRSF" id="PIRSF018472">
    <property type="entry name" value="MreD_proteobac"/>
    <property type="match status" value="1"/>
</dbReference>
<comment type="caution">
    <text evidence="9">The sequence shown here is derived from an EMBL/GenBank/DDBJ whole genome shotgun (WGS) entry which is preliminary data.</text>
</comment>
<dbReference type="RefSeq" id="WP_189462283.1">
    <property type="nucleotide sequence ID" value="NZ_BMYO01000011.1"/>
</dbReference>
<evidence type="ECO:0000256" key="3">
    <source>
        <dbReference type="ARBA" id="ARBA00022475"/>
    </source>
</evidence>
<protein>
    <submittedName>
        <fullName evidence="9">Rod shape-determining protein</fullName>
    </submittedName>
</protein>
<proteinExistence type="inferred from homology"/>
<keyword evidence="4 8" id="KW-0812">Transmembrane</keyword>
<dbReference type="NCBIfam" id="TIGR03426">
    <property type="entry name" value="shape_MreD"/>
    <property type="match status" value="1"/>
</dbReference>
<dbReference type="InterPro" id="IPR026034">
    <property type="entry name" value="MreD_proteobac"/>
</dbReference>
<keyword evidence="7 8" id="KW-0472">Membrane</keyword>
<evidence type="ECO:0000256" key="2">
    <source>
        <dbReference type="ARBA" id="ARBA00007776"/>
    </source>
</evidence>
<name>A0ABQ3H3V0_9NEIS</name>
<gene>
    <name evidence="9" type="ORF">GCM10007350_35320</name>
</gene>
<keyword evidence="5" id="KW-0133">Cell shape</keyword>
<dbReference type="EMBL" id="BMYO01000011">
    <property type="protein sequence ID" value="GHD69086.1"/>
    <property type="molecule type" value="Genomic_DNA"/>
</dbReference>
<accession>A0ABQ3H3V0</accession>
<comment type="similarity">
    <text evidence="2">Belongs to the MreD family.</text>
</comment>
<feature type="transmembrane region" description="Helical" evidence="8">
    <location>
        <begin position="108"/>
        <end position="129"/>
    </location>
</feature>
<reference evidence="10" key="1">
    <citation type="journal article" date="2019" name="Int. J. Syst. Evol. Microbiol.">
        <title>The Global Catalogue of Microorganisms (GCM) 10K type strain sequencing project: providing services to taxonomists for standard genome sequencing and annotation.</title>
        <authorList>
            <consortium name="The Broad Institute Genomics Platform"/>
            <consortium name="The Broad Institute Genome Sequencing Center for Infectious Disease"/>
            <person name="Wu L."/>
            <person name="Ma J."/>
        </authorList>
    </citation>
    <scope>NUCLEOTIDE SEQUENCE [LARGE SCALE GENOMIC DNA]</scope>
    <source>
        <strain evidence="10">KCTC 23701</strain>
    </source>
</reference>
<dbReference type="InterPro" id="IPR007227">
    <property type="entry name" value="Cell_shape_determining_MreD"/>
</dbReference>
<keyword evidence="3" id="KW-1003">Cell membrane</keyword>
<feature type="transmembrane region" description="Helical" evidence="8">
    <location>
        <begin position="79"/>
        <end position="96"/>
    </location>
</feature>
<feature type="transmembrane region" description="Helical" evidence="8">
    <location>
        <begin position="7"/>
        <end position="29"/>
    </location>
</feature>
<evidence type="ECO:0000256" key="5">
    <source>
        <dbReference type="ARBA" id="ARBA00022960"/>
    </source>
</evidence>